<reference evidence="1" key="1">
    <citation type="submission" date="2022-03" db="EMBL/GenBank/DDBJ databases">
        <authorList>
            <person name="Sayadi A."/>
        </authorList>
    </citation>
    <scope>NUCLEOTIDE SEQUENCE</scope>
</reference>
<protein>
    <submittedName>
        <fullName evidence="1">Uncharacterized protein</fullName>
    </submittedName>
</protein>
<proteinExistence type="predicted"/>
<comment type="caution">
    <text evidence="1">The sequence shown here is derived from an EMBL/GenBank/DDBJ whole genome shotgun (WGS) entry which is preliminary data.</text>
</comment>
<dbReference type="Proteomes" id="UP001152888">
    <property type="component" value="Unassembled WGS sequence"/>
</dbReference>
<evidence type="ECO:0000313" key="1">
    <source>
        <dbReference type="EMBL" id="CAH1964259.1"/>
    </source>
</evidence>
<name>A0A9P0JZG1_ACAOB</name>
<accession>A0A9P0JZG1</accession>
<evidence type="ECO:0000313" key="2">
    <source>
        <dbReference type="Proteomes" id="UP001152888"/>
    </source>
</evidence>
<dbReference type="AlphaFoldDB" id="A0A9P0JZG1"/>
<sequence length="124" mass="14645">MLKARSKVSTWERSPIFFVRIQVPRMWKNVQVHQRAEQAQEGVWTRKEKQVFLLSTQNASKRKFKVAYDDEAQLQHIQQRKNSANVEEVSQINLTSTDIKGNVERKRNYMFAQIVVIKLTDQIV</sequence>
<dbReference type="EMBL" id="CAKOFQ010006713">
    <property type="protein sequence ID" value="CAH1964259.1"/>
    <property type="molecule type" value="Genomic_DNA"/>
</dbReference>
<keyword evidence="2" id="KW-1185">Reference proteome</keyword>
<gene>
    <name evidence="1" type="ORF">ACAOBT_LOCUS5694</name>
</gene>
<organism evidence="1 2">
    <name type="scientific">Acanthoscelides obtectus</name>
    <name type="common">Bean weevil</name>
    <name type="synonym">Bruchus obtectus</name>
    <dbReference type="NCBI Taxonomy" id="200917"/>
    <lineage>
        <taxon>Eukaryota</taxon>
        <taxon>Metazoa</taxon>
        <taxon>Ecdysozoa</taxon>
        <taxon>Arthropoda</taxon>
        <taxon>Hexapoda</taxon>
        <taxon>Insecta</taxon>
        <taxon>Pterygota</taxon>
        <taxon>Neoptera</taxon>
        <taxon>Endopterygota</taxon>
        <taxon>Coleoptera</taxon>
        <taxon>Polyphaga</taxon>
        <taxon>Cucujiformia</taxon>
        <taxon>Chrysomeloidea</taxon>
        <taxon>Chrysomelidae</taxon>
        <taxon>Bruchinae</taxon>
        <taxon>Bruchini</taxon>
        <taxon>Acanthoscelides</taxon>
    </lineage>
</organism>